<dbReference type="EMBL" id="JATAAI010000017">
    <property type="protein sequence ID" value="KAK1739895.1"/>
    <property type="molecule type" value="Genomic_DNA"/>
</dbReference>
<proteinExistence type="predicted"/>
<organism evidence="2 3">
    <name type="scientific">Skeletonema marinoi</name>
    <dbReference type="NCBI Taxonomy" id="267567"/>
    <lineage>
        <taxon>Eukaryota</taxon>
        <taxon>Sar</taxon>
        <taxon>Stramenopiles</taxon>
        <taxon>Ochrophyta</taxon>
        <taxon>Bacillariophyta</taxon>
        <taxon>Coscinodiscophyceae</taxon>
        <taxon>Thalassiosirophycidae</taxon>
        <taxon>Thalassiosirales</taxon>
        <taxon>Skeletonemataceae</taxon>
        <taxon>Skeletonema</taxon>
        <taxon>Skeletonema marinoi-dohrnii complex</taxon>
    </lineage>
</organism>
<feature type="region of interest" description="Disordered" evidence="1">
    <location>
        <begin position="88"/>
        <end position="125"/>
    </location>
</feature>
<name>A0AAD8Y781_9STRA</name>
<protein>
    <submittedName>
        <fullName evidence="2">Uncharacterized protein</fullName>
    </submittedName>
</protein>
<accession>A0AAD8Y781</accession>
<evidence type="ECO:0000256" key="1">
    <source>
        <dbReference type="SAM" id="MobiDB-lite"/>
    </source>
</evidence>
<feature type="compositionally biased region" description="Basic and acidic residues" evidence="1">
    <location>
        <begin position="92"/>
        <end position="113"/>
    </location>
</feature>
<evidence type="ECO:0000313" key="3">
    <source>
        <dbReference type="Proteomes" id="UP001224775"/>
    </source>
</evidence>
<comment type="caution">
    <text evidence="2">The sequence shown here is derived from an EMBL/GenBank/DDBJ whole genome shotgun (WGS) entry which is preliminary data.</text>
</comment>
<dbReference type="Proteomes" id="UP001224775">
    <property type="component" value="Unassembled WGS sequence"/>
</dbReference>
<keyword evidence="3" id="KW-1185">Reference proteome</keyword>
<dbReference type="AlphaFoldDB" id="A0AAD8Y781"/>
<sequence length="125" mass="14094">MTTLLGLEPPSNPNDGEELEDWRQLTGFLGLGGRRQPLNLNNDGDDDREVEAQAAPINGNGEVATPRKTRISWELHTNAFESMWLQRGELALPRHDPGPPRMEPRQQRDREGENQNGQDDEGELE</sequence>
<reference evidence="2" key="1">
    <citation type="submission" date="2023-06" db="EMBL/GenBank/DDBJ databases">
        <title>Survivors Of The Sea: Transcriptome response of Skeletonema marinoi to long-term dormancy.</title>
        <authorList>
            <person name="Pinder M.I.M."/>
            <person name="Kourtchenko O."/>
            <person name="Robertson E.K."/>
            <person name="Larsson T."/>
            <person name="Maumus F."/>
            <person name="Osuna-Cruz C.M."/>
            <person name="Vancaester E."/>
            <person name="Stenow R."/>
            <person name="Vandepoele K."/>
            <person name="Ploug H."/>
            <person name="Bruchert V."/>
            <person name="Godhe A."/>
            <person name="Topel M."/>
        </authorList>
    </citation>
    <scope>NUCLEOTIDE SEQUENCE</scope>
    <source>
        <strain evidence="2">R05AC</strain>
    </source>
</reference>
<evidence type="ECO:0000313" key="2">
    <source>
        <dbReference type="EMBL" id="KAK1739895.1"/>
    </source>
</evidence>
<gene>
    <name evidence="2" type="ORF">QTG54_009654</name>
</gene>